<dbReference type="STRING" id="28087.Lsai_1937"/>
<dbReference type="PATRIC" id="fig|28087.4.peg.2080"/>
<evidence type="ECO:0000313" key="1">
    <source>
        <dbReference type="EMBL" id="KTD56824.1"/>
    </source>
</evidence>
<gene>
    <name evidence="1" type="ORF">Lsai_1937</name>
</gene>
<sequence length="106" mass="12142">MIQNKDGKTMLDSIVHDPKKLKTILTLLPTEIDYSNKNKEQTVLSSNIDILRISQIRLSFLSTAKENNSDQASKQETDLDPDILKILEKERIYEERLLSLGKEKLG</sequence>
<reference evidence="1 2" key="1">
    <citation type="submission" date="2015-11" db="EMBL/GenBank/DDBJ databases">
        <title>Genomic analysis of 38 Legionella species identifies large and diverse effector repertoires.</title>
        <authorList>
            <person name="Burstein D."/>
            <person name="Amaro F."/>
            <person name="Zusman T."/>
            <person name="Lifshitz Z."/>
            <person name="Cohen O."/>
            <person name="Gilbert J.A."/>
            <person name="Pupko T."/>
            <person name="Shuman H.A."/>
            <person name="Segal G."/>
        </authorList>
    </citation>
    <scope>NUCLEOTIDE SEQUENCE [LARGE SCALE GENOMIC DNA]</scope>
    <source>
        <strain evidence="1 2">Mt.St.Helens-4</strain>
    </source>
</reference>
<organism evidence="1 2">
    <name type="scientific">Legionella sainthelensi</name>
    <dbReference type="NCBI Taxonomy" id="28087"/>
    <lineage>
        <taxon>Bacteria</taxon>
        <taxon>Pseudomonadati</taxon>
        <taxon>Pseudomonadota</taxon>
        <taxon>Gammaproteobacteria</taxon>
        <taxon>Legionellales</taxon>
        <taxon>Legionellaceae</taxon>
        <taxon>Legionella</taxon>
    </lineage>
</organism>
<protein>
    <submittedName>
        <fullName evidence="1">Uncharacterized protein</fullName>
    </submittedName>
</protein>
<name>A0A0W0YIN2_9GAMM</name>
<accession>A0A0W0YIN2</accession>
<proteinExistence type="predicted"/>
<dbReference type="EMBL" id="LNYV01000030">
    <property type="protein sequence ID" value="KTD56824.1"/>
    <property type="molecule type" value="Genomic_DNA"/>
</dbReference>
<comment type="caution">
    <text evidence="1">The sequence shown here is derived from an EMBL/GenBank/DDBJ whole genome shotgun (WGS) entry which is preliminary data.</text>
</comment>
<evidence type="ECO:0000313" key="2">
    <source>
        <dbReference type="Proteomes" id="UP000054621"/>
    </source>
</evidence>
<dbReference type="Proteomes" id="UP000054621">
    <property type="component" value="Unassembled WGS sequence"/>
</dbReference>
<dbReference type="AlphaFoldDB" id="A0A0W0YIN2"/>